<name>A0A517Y1H6_9BACT</name>
<dbReference type="RefSeq" id="WP_145243837.1">
    <property type="nucleotide sequence ID" value="NZ_CP036273.1"/>
</dbReference>
<evidence type="ECO:0000313" key="1">
    <source>
        <dbReference type="EMBL" id="QDU23605.1"/>
    </source>
</evidence>
<dbReference type="EMBL" id="CP036273">
    <property type="protein sequence ID" value="QDU23605.1"/>
    <property type="molecule type" value="Genomic_DNA"/>
</dbReference>
<accession>A0A517Y1H6</accession>
<dbReference type="OrthoDB" id="302333at2"/>
<protein>
    <submittedName>
        <fullName evidence="1">Uncharacterized protein</fullName>
    </submittedName>
</protein>
<dbReference type="KEGG" id="uli:ETAA1_56090"/>
<dbReference type="Proteomes" id="UP000319576">
    <property type="component" value="Chromosome"/>
</dbReference>
<keyword evidence="2" id="KW-1185">Reference proteome</keyword>
<sequence length="155" mass="16699">MSTRALGRRLADLARRQAAAAERHAAVAAVVDAGHAERVAFLMMVPEDLRMAVGIALRDPDGDDALHSWVSRPFASWASIPAGFQFPRALVEWLLARPHAWFLGHSCERCGLGVPLLSTWSNDPAPPPTIVVFPTCPACGGVTSHAANWYTEPPP</sequence>
<proteinExistence type="predicted"/>
<reference evidence="1 2" key="1">
    <citation type="submission" date="2019-02" db="EMBL/GenBank/DDBJ databases">
        <title>Deep-cultivation of Planctomycetes and their phenomic and genomic characterization uncovers novel biology.</title>
        <authorList>
            <person name="Wiegand S."/>
            <person name="Jogler M."/>
            <person name="Boedeker C."/>
            <person name="Pinto D."/>
            <person name="Vollmers J."/>
            <person name="Rivas-Marin E."/>
            <person name="Kohn T."/>
            <person name="Peeters S.H."/>
            <person name="Heuer A."/>
            <person name="Rast P."/>
            <person name="Oberbeckmann S."/>
            <person name="Bunk B."/>
            <person name="Jeske O."/>
            <person name="Meyerdierks A."/>
            <person name="Storesund J.E."/>
            <person name="Kallscheuer N."/>
            <person name="Luecker S."/>
            <person name="Lage O.M."/>
            <person name="Pohl T."/>
            <person name="Merkel B.J."/>
            <person name="Hornburger P."/>
            <person name="Mueller R.-W."/>
            <person name="Bruemmer F."/>
            <person name="Labrenz M."/>
            <person name="Spormann A.M."/>
            <person name="Op den Camp H."/>
            <person name="Overmann J."/>
            <person name="Amann R."/>
            <person name="Jetten M.S.M."/>
            <person name="Mascher T."/>
            <person name="Medema M.H."/>
            <person name="Devos D.P."/>
            <person name="Kaster A.-K."/>
            <person name="Ovreas L."/>
            <person name="Rohde M."/>
            <person name="Galperin M.Y."/>
            <person name="Jogler C."/>
        </authorList>
    </citation>
    <scope>NUCLEOTIDE SEQUENCE [LARGE SCALE GENOMIC DNA]</scope>
    <source>
        <strain evidence="1 2">ETA_A1</strain>
    </source>
</reference>
<gene>
    <name evidence="1" type="ORF">ETAA1_56090</name>
</gene>
<dbReference type="AlphaFoldDB" id="A0A517Y1H6"/>
<evidence type="ECO:0000313" key="2">
    <source>
        <dbReference type="Proteomes" id="UP000319576"/>
    </source>
</evidence>
<organism evidence="1 2">
    <name type="scientific">Urbifossiella limnaea</name>
    <dbReference type="NCBI Taxonomy" id="2528023"/>
    <lineage>
        <taxon>Bacteria</taxon>
        <taxon>Pseudomonadati</taxon>
        <taxon>Planctomycetota</taxon>
        <taxon>Planctomycetia</taxon>
        <taxon>Gemmatales</taxon>
        <taxon>Gemmataceae</taxon>
        <taxon>Urbifossiella</taxon>
    </lineage>
</organism>